<dbReference type="GO" id="GO:0046872">
    <property type="term" value="F:metal ion binding"/>
    <property type="evidence" value="ECO:0007669"/>
    <property type="project" value="UniProtKB-KW"/>
</dbReference>
<keyword evidence="2" id="KW-0479">Metal-binding</keyword>
<dbReference type="PROSITE" id="PS51891">
    <property type="entry name" value="CENP_V_GFA"/>
    <property type="match status" value="1"/>
</dbReference>
<feature type="compositionally biased region" description="Basic and acidic residues" evidence="4">
    <location>
        <begin position="114"/>
        <end position="125"/>
    </location>
</feature>
<reference evidence="6" key="1">
    <citation type="submission" date="2022-06" db="EMBL/GenBank/DDBJ databases">
        <title>Sphingomicrobium sedimins sp. nov., a marine bacterium isolated from tidal flat.</title>
        <authorList>
            <person name="Kim C.-H."/>
            <person name="Yoo Y."/>
            <person name="Kim J.-J."/>
        </authorList>
    </citation>
    <scope>NUCLEOTIDE SEQUENCE</scope>
    <source>
        <strain evidence="6">GRR-S6-50</strain>
    </source>
</reference>
<dbReference type="PANTHER" id="PTHR28620">
    <property type="entry name" value="CENTROMERE PROTEIN V"/>
    <property type="match status" value="1"/>
</dbReference>
<comment type="similarity">
    <text evidence="1">Belongs to the Gfa family.</text>
</comment>
<evidence type="ECO:0000256" key="2">
    <source>
        <dbReference type="ARBA" id="ARBA00022723"/>
    </source>
</evidence>
<keyword evidence="3" id="KW-0862">Zinc</keyword>
<evidence type="ECO:0000259" key="5">
    <source>
        <dbReference type="PROSITE" id="PS51891"/>
    </source>
</evidence>
<dbReference type="Proteomes" id="UP001155128">
    <property type="component" value="Unassembled WGS sequence"/>
</dbReference>
<dbReference type="RefSeq" id="WP_252114841.1">
    <property type="nucleotide sequence ID" value="NZ_JAMSHT010000001.1"/>
</dbReference>
<dbReference type="GO" id="GO:0016846">
    <property type="term" value="F:carbon-sulfur lyase activity"/>
    <property type="evidence" value="ECO:0007669"/>
    <property type="project" value="InterPro"/>
</dbReference>
<evidence type="ECO:0000313" key="7">
    <source>
        <dbReference type="Proteomes" id="UP001155128"/>
    </source>
</evidence>
<evidence type="ECO:0000256" key="3">
    <source>
        <dbReference type="ARBA" id="ARBA00022833"/>
    </source>
</evidence>
<keyword evidence="7" id="KW-1185">Reference proteome</keyword>
<proteinExistence type="inferred from homology"/>
<feature type="region of interest" description="Disordered" evidence="4">
    <location>
        <begin position="112"/>
        <end position="133"/>
    </location>
</feature>
<gene>
    <name evidence="6" type="ORF">NDO55_09990</name>
</gene>
<evidence type="ECO:0000256" key="4">
    <source>
        <dbReference type="SAM" id="MobiDB-lite"/>
    </source>
</evidence>
<name>A0A9X2EMX4_9SPHN</name>
<dbReference type="AlphaFoldDB" id="A0A9X2EMX4"/>
<dbReference type="PANTHER" id="PTHR28620:SF1">
    <property type="entry name" value="CENP-V_GFA DOMAIN-CONTAINING PROTEIN"/>
    <property type="match status" value="1"/>
</dbReference>
<evidence type="ECO:0000313" key="6">
    <source>
        <dbReference type="EMBL" id="MCM8558152.1"/>
    </source>
</evidence>
<dbReference type="InterPro" id="IPR052355">
    <property type="entry name" value="CENP-V-like"/>
</dbReference>
<sequence>MAHWEGSCHCGSVTMRYDSDLPLTLRACQCSFCRKHGSTNASDPDGQLAIRSDLTLLRYRFGLGITDFLICPNCGVYVAAVMEGEKGLIGTANMNCFDVGSVEVSPIDYAGENAGDRTSRREDHWTPTTLVEA</sequence>
<comment type="caution">
    <text evidence="6">The sequence shown here is derived from an EMBL/GenBank/DDBJ whole genome shotgun (WGS) entry which is preliminary data.</text>
</comment>
<dbReference type="InterPro" id="IPR011057">
    <property type="entry name" value="Mss4-like_sf"/>
</dbReference>
<dbReference type="Gene3D" id="2.170.150.70">
    <property type="match status" value="1"/>
</dbReference>
<dbReference type="InterPro" id="IPR006913">
    <property type="entry name" value="CENP-V/GFA"/>
</dbReference>
<dbReference type="Pfam" id="PF04828">
    <property type="entry name" value="GFA"/>
    <property type="match status" value="1"/>
</dbReference>
<dbReference type="EMBL" id="JAMSHT010000001">
    <property type="protein sequence ID" value="MCM8558152.1"/>
    <property type="molecule type" value="Genomic_DNA"/>
</dbReference>
<feature type="domain" description="CENP-V/GFA" evidence="5">
    <location>
        <begin position="4"/>
        <end position="108"/>
    </location>
</feature>
<protein>
    <recommendedName>
        <fullName evidence="5">CENP-V/GFA domain-containing protein</fullName>
    </recommendedName>
</protein>
<accession>A0A9X2EMX4</accession>
<evidence type="ECO:0000256" key="1">
    <source>
        <dbReference type="ARBA" id="ARBA00005495"/>
    </source>
</evidence>
<dbReference type="SUPFAM" id="SSF51316">
    <property type="entry name" value="Mss4-like"/>
    <property type="match status" value="1"/>
</dbReference>
<organism evidence="6 7">
    <name type="scientific">Sphingomicrobium sediminis</name>
    <dbReference type="NCBI Taxonomy" id="2950949"/>
    <lineage>
        <taxon>Bacteria</taxon>
        <taxon>Pseudomonadati</taxon>
        <taxon>Pseudomonadota</taxon>
        <taxon>Alphaproteobacteria</taxon>
        <taxon>Sphingomonadales</taxon>
        <taxon>Sphingomonadaceae</taxon>
        <taxon>Sphingomicrobium</taxon>
    </lineage>
</organism>